<keyword evidence="3" id="KW-1185">Reference proteome</keyword>
<proteinExistence type="predicted"/>
<dbReference type="InterPro" id="IPR016040">
    <property type="entry name" value="NAD(P)-bd_dom"/>
</dbReference>
<accession>A0A3Q2YP31</accession>
<dbReference type="InterPro" id="IPR036291">
    <property type="entry name" value="NAD(P)-bd_dom_sf"/>
</dbReference>
<dbReference type="AlphaFoldDB" id="A0A3Q2YP31"/>
<dbReference type="Gene3D" id="3.90.25.10">
    <property type="entry name" value="UDP-galactose 4-epimerase, domain 1"/>
    <property type="match status" value="1"/>
</dbReference>
<dbReference type="Proteomes" id="UP000264820">
    <property type="component" value="Unplaced"/>
</dbReference>
<protein>
    <submittedName>
        <fullName evidence="2">TDP-glucose 4,6-dehydratase</fullName>
    </submittedName>
</protein>
<reference evidence="2" key="2">
    <citation type="submission" date="2025-09" db="UniProtKB">
        <authorList>
            <consortium name="Ensembl"/>
        </authorList>
    </citation>
    <scope>IDENTIFICATION</scope>
</reference>
<name>A0A3Q2YP31_HIPCM</name>
<dbReference type="GeneTree" id="ENSGT00940000159196"/>
<dbReference type="Gene3D" id="3.40.50.720">
    <property type="entry name" value="NAD(P)-binding Rossmann-like Domain"/>
    <property type="match status" value="1"/>
</dbReference>
<dbReference type="Pfam" id="PF16363">
    <property type="entry name" value="GDP_Man_Dehyd"/>
    <property type="match status" value="1"/>
</dbReference>
<evidence type="ECO:0000313" key="3">
    <source>
        <dbReference type="Proteomes" id="UP000264820"/>
    </source>
</evidence>
<feature type="domain" description="NAD(P)-binding" evidence="1">
    <location>
        <begin position="1"/>
        <end position="234"/>
    </location>
</feature>
<organism evidence="2 3">
    <name type="scientific">Hippocampus comes</name>
    <name type="common">Tiger tail seahorse</name>
    <dbReference type="NCBI Taxonomy" id="109280"/>
    <lineage>
        <taxon>Eukaryota</taxon>
        <taxon>Metazoa</taxon>
        <taxon>Chordata</taxon>
        <taxon>Craniata</taxon>
        <taxon>Vertebrata</taxon>
        <taxon>Euteleostomi</taxon>
        <taxon>Actinopterygii</taxon>
        <taxon>Neopterygii</taxon>
        <taxon>Teleostei</taxon>
        <taxon>Neoteleostei</taxon>
        <taxon>Acanthomorphata</taxon>
        <taxon>Syngnathiaria</taxon>
        <taxon>Syngnathiformes</taxon>
        <taxon>Syngnathoidei</taxon>
        <taxon>Syngnathidae</taxon>
        <taxon>Hippocampus</taxon>
    </lineage>
</organism>
<dbReference type="Ensembl" id="ENSHCOT00000006544.1">
    <property type="protein sequence ID" value="ENSHCOP00000020291.1"/>
    <property type="gene ID" value="ENSHCOG00000006260.1"/>
</dbReference>
<sequence>VNQIFDTENVDVIFHLAAKTHVDSSFQTPAIFQHVNTHGTRVLLSAASQARHKLQRFIYVSTDEVYGSSVDEVFDESSPMRPSNPYSASKAAAELLVRLYWENYKLPVIITRSNNIYGPQQYIEKVTLSSLLTLFRSALCHSTIHGTLPKSRHFLFVDDAVNAFLMLLEKGIVGEVYNIGSNCEITIVQLAKELVQNVAVLCRPEVDIRYPIKCEKLQQLGWKAQVPWPDGIKRTGKTGAYILAIHTTSELQY</sequence>
<dbReference type="SUPFAM" id="SSF51735">
    <property type="entry name" value="NAD(P)-binding Rossmann-fold domains"/>
    <property type="match status" value="1"/>
</dbReference>
<evidence type="ECO:0000313" key="2">
    <source>
        <dbReference type="Ensembl" id="ENSHCOP00000020291.1"/>
    </source>
</evidence>
<reference evidence="2" key="1">
    <citation type="submission" date="2025-08" db="UniProtKB">
        <authorList>
            <consortium name="Ensembl"/>
        </authorList>
    </citation>
    <scope>IDENTIFICATION</scope>
</reference>
<dbReference type="GO" id="GO:0003824">
    <property type="term" value="F:catalytic activity"/>
    <property type="evidence" value="ECO:0007669"/>
    <property type="project" value="UniProtKB-ARBA"/>
</dbReference>
<evidence type="ECO:0000259" key="1">
    <source>
        <dbReference type="Pfam" id="PF16363"/>
    </source>
</evidence>
<dbReference type="PANTHER" id="PTHR43000">
    <property type="entry name" value="DTDP-D-GLUCOSE 4,6-DEHYDRATASE-RELATED"/>
    <property type="match status" value="1"/>
</dbReference>
<dbReference type="OMA" id="WNEKPNL"/>
<dbReference type="STRING" id="109280.ENSHCOP00000020291"/>